<protein>
    <submittedName>
        <fullName evidence="2">Uncharacterized protein</fullName>
    </submittedName>
</protein>
<dbReference type="VEuPathDB" id="TriTrypDB:TRSC58_04969"/>
<reference evidence="2 3" key="1">
    <citation type="journal article" date="2018" name="BMC Genomics">
        <title>Genomic comparison of Trypanosoma conorhini and Trypanosoma rangeli to Trypanosoma cruzi strains of high and low virulence.</title>
        <authorList>
            <person name="Bradwell K.R."/>
            <person name="Koparde V.N."/>
            <person name="Matveyev A.V."/>
            <person name="Serrano M.G."/>
            <person name="Alves J.M."/>
            <person name="Parikh H."/>
            <person name="Huang B."/>
            <person name="Lee V."/>
            <person name="Espinosa-Alvarez O."/>
            <person name="Ortiz P.A."/>
            <person name="Costa-Martins A.G."/>
            <person name="Teixeira M.M."/>
            <person name="Buck G.A."/>
        </authorList>
    </citation>
    <scope>NUCLEOTIDE SEQUENCE [LARGE SCALE GENOMIC DNA]</scope>
    <source>
        <strain evidence="2 3">AM80</strain>
    </source>
</reference>
<dbReference type="AlphaFoldDB" id="A0A3R7MAY4"/>
<dbReference type="EMBL" id="MKGL01000008">
    <property type="protein sequence ID" value="RNF12179.1"/>
    <property type="molecule type" value="Genomic_DNA"/>
</dbReference>
<proteinExistence type="predicted"/>
<accession>A0A3R7MAY4</accession>
<name>A0A3R7MAY4_TRYRA</name>
<dbReference type="Proteomes" id="UP000283634">
    <property type="component" value="Unassembled WGS sequence"/>
</dbReference>
<gene>
    <name evidence="2" type="ORF">TraAM80_00460</name>
</gene>
<feature type="region of interest" description="Disordered" evidence="1">
    <location>
        <begin position="91"/>
        <end position="129"/>
    </location>
</feature>
<feature type="compositionally biased region" description="Basic and acidic residues" evidence="1">
    <location>
        <begin position="97"/>
        <end position="108"/>
    </location>
</feature>
<evidence type="ECO:0000313" key="3">
    <source>
        <dbReference type="Proteomes" id="UP000283634"/>
    </source>
</evidence>
<evidence type="ECO:0000256" key="1">
    <source>
        <dbReference type="SAM" id="MobiDB-lite"/>
    </source>
</evidence>
<feature type="region of interest" description="Disordered" evidence="1">
    <location>
        <begin position="142"/>
        <end position="167"/>
    </location>
</feature>
<dbReference type="OrthoDB" id="272083at2759"/>
<keyword evidence="3" id="KW-1185">Reference proteome</keyword>
<comment type="caution">
    <text evidence="2">The sequence shown here is derived from an EMBL/GenBank/DDBJ whole genome shotgun (WGS) entry which is preliminary data.</text>
</comment>
<organism evidence="2 3">
    <name type="scientific">Trypanosoma rangeli</name>
    <dbReference type="NCBI Taxonomy" id="5698"/>
    <lineage>
        <taxon>Eukaryota</taxon>
        <taxon>Discoba</taxon>
        <taxon>Euglenozoa</taxon>
        <taxon>Kinetoplastea</taxon>
        <taxon>Metakinetoplastina</taxon>
        <taxon>Trypanosomatida</taxon>
        <taxon>Trypanosomatidae</taxon>
        <taxon>Trypanosoma</taxon>
        <taxon>Herpetosoma</taxon>
    </lineage>
</organism>
<sequence>MSALQGAANIFGRGTAAGDAIYRCYARPMKESTLDPELLARLQKMRADREAAEAAMLQPKPVPKSKAMINRPRVGLGQRMTEEEIAKRRLAALPRKKREEHIQRELRARRPPSPPAYARPPHHLGGKGASWADISVWRAAGQADGVHRSKSGTVRPDRSTLPTQGSL</sequence>
<feature type="region of interest" description="Disordered" evidence="1">
    <location>
        <begin position="50"/>
        <end position="75"/>
    </location>
</feature>
<evidence type="ECO:0000313" key="2">
    <source>
        <dbReference type="EMBL" id="RNF12179.1"/>
    </source>
</evidence>
<dbReference type="RefSeq" id="XP_029242607.1">
    <property type="nucleotide sequence ID" value="XM_029377538.1"/>
</dbReference>
<dbReference type="GeneID" id="40324393"/>